<evidence type="ECO:0000313" key="5">
    <source>
        <dbReference type="Proteomes" id="UP000012429"/>
    </source>
</evidence>
<accession>N6UT96</accession>
<evidence type="ECO:0000259" key="3">
    <source>
        <dbReference type="Pfam" id="PF25973"/>
    </source>
</evidence>
<dbReference type="Pfam" id="PF25973">
    <property type="entry name" value="BSH_CzcB"/>
    <property type="match status" value="1"/>
</dbReference>
<evidence type="ECO:0000313" key="4">
    <source>
        <dbReference type="EMBL" id="ENN84935.1"/>
    </source>
</evidence>
<keyword evidence="5" id="KW-1185">Reference proteome</keyword>
<evidence type="ECO:0000256" key="2">
    <source>
        <dbReference type="SAM" id="Phobius"/>
    </source>
</evidence>
<evidence type="ECO:0000256" key="1">
    <source>
        <dbReference type="SAM" id="Coils"/>
    </source>
</evidence>
<sequence length="372" mass="40131">MDLGSSRSCARRRGNWERRCCAFPTTRVSFQRQTVSSRWRTDGCCLTSGPSPGAASMYERTGMDRLKRSHRVFATALLGTSVTLCVLWLTVGMPRAGENPDTVEAQSPTPAIAAAARGTVDVEGGLYRITAMRDGVVASVEAPEGAYVRKGDVLAVLDSRQEESAVRIADAELSQAEDRYKLLQLKSKNLAKTLERMQRAAAGKAVSDQALSDARDAYETQAIETNSASSVVSVARERLEIAKREVTQRSIKAPADGVVVRQSVKAGETVSAQAMTEMFVLLPDGPKIVRADIPEEYLNLVGPGMAVEIAAEGRTTQSVPGKITRISKVLSRPKSAENSGERNDVRAANCIITIARDTPLAIGQRVVVRVLK</sequence>
<protein>
    <submittedName>
        <fullName evidence="4">HlyD family</fullName>
    </submittedName>
</protein>
<dbReference type="Gene3D" id="2.40.50.100">
    <property type="match status" value="1"/>
</dbReference>
<dbReference type="PANTHER" id="PTHR30469">
    <property type="entry name" value="MULTIDRUG RESISTANCE PROTEIN MDTA"/>
    <property type="match status" value="1"/>
</dbReference>
<keyword evidence="2" id="KW-0812">Transmembrane</keyword>
<dbReference type="STRING" id="363754.RHSP_59212"/>
<dbReference type="PANTHER" id="PTHR30469:SF38">
    <property type="entry name" value="HLYD FAMILY SECRETION PROTEIN"/>
    <property type="match status" value="1"/>
</dbReference>
<gene>
    <name evidence="4" type="ORF">RHSP_59212</name>
</gene>
<dbReference type="SUPFAM" id="SSF111369">
    <property type="entry name" value="HlyD-like secretion proteins"/>
    <property type="match status" value="1"/>
</dbReference>
<dbReference type="InterPro" id="IPR058647">
    <property type="entry name" value="BSH_CzcB-like"/>
</dbReference>
<dbReference type="Proteomes" id="UP000012429">
    <property type="component" value="Unassembled WGS sequence"/>
</dbReference>
<feature type="domain" description="CzcB-like barrel-sandwich hybrid" evidence="3">
    <location>
        <begin position="129"/>
        <end position="274"/>
    </location>
</feature>
<name>N6UT96_9HYPH</name>
<comment type="caution">
    <text evidence="4">The sequence shown here is derived from an EMBL/GenBank/DDBJ whole genome shotgun (WGS) entry which is preliminary data.</text>
</comment>
<dbReference type="PATRIC" id="fig|363754.4.peg.4971"/>
<dbReference type="Gene3D" id="2.40.30.170">
    <property type="match status" value="1"/>
</dbReference>
<keyword evidence="2" id="KW-1133">Transmembrane helix</keyword>
<organism evidence="4 5">
    <name type="scientific">Rhizobium freirei PRF 81</name>
    <dbReference type="NCBI Taxonomy" id="363754"/>
    <lineage>
        <taxon>Bacteria</taxon>
        <taxon>Pseudomonadati</taxon>
        <taxon>Pseudomonadota</taxon>
        <taxon>Alphaproteobacteria</taxon>
        <taxon>Hyphomicrobiales</taxon>
        <taxon>Rhizobiaceae</taxon>
        <taxon>Rhizobium/Agrobacterium group</taxon>
        <taxon>Rhizobium</taxon>
    </lineage>
</organism>
<feature type="transmembrane region" description="Helical" evidence="2">
    <location>
        <begin position="72"/>
        <end position="91"/>
    </location>
</feature>
<dbReference type="GO" id="GO:0015562">
    <property type="term" value="F:efflux transmembrane transporter activity"/>
    <property type="evidence" value="ECO:0007669"/>
    <property type="project" value="TreeGrafter"/>
</dbReference>
<dbReference type="EMBL" id="AQHN01000084">
    <property type="protein sequence ID" value="ENN84935.1"/>
    <property type="molecule type" value="Genomic_DNA"/>
</dbReference>
<keyword evidence="2" id="KW-0472">Membrane</keyword>
<dbReference type="GO" id="GO:1990281">
    <property type="term" value="C:efflux pump complex"/>
    <property type="evidence" value="ECO:0007669"/>
    <property type="project" value="TreeGrafter"/>
</dbReference>
<proteinExistence type="predicted"/>
<feature type="coiled-coil region" evidence="1">
    <location>
        <begin position="159"/>
        <end position="200"/>
    </location>
</feature>
<reference evidence="4 5" key="1">
    <citation type="journal article" date="2012" name="BMC Genomics">
        <title>Genomic basis of broad host range and environmental adaptability of Rhizobium tropici CIAT 899 and Rhizobium sp. PRF 81 which are used in inoculants for common bean (Phaseolus vulgaris L.).</title>
        <authorList>
            <person name="Ormeno-Orrillo E."/>
            <person name="Menna P."/>
            <person name="Almeida L.G."/>
            <person name="Ollero F.J."/>
            <person name="Nicolas M.F."/>
            <person name="Pains Rodrigues E."/>
            <person name="Shigueyoshi Nakatani A."/>
            <person name="Silva Batista J.S."/>
            <person name="Oliveira Chueire L.M."/>
            <person name="Souza R.C."/>
            <person name="Ribeiro Vasconcelos A.T."/>
            <person name="Megias M."/>
            <person name="Hungria M."/>
            <person name="Martinez-Romero E."/>
        </authorList>
    </citation>
    <scope>NUCLEOTIDE SEQUENCE [LARGE SCALE GENOMIC DNA]</scope>
    <source>
        <strain evidence="4 5">PRF 81</strain>
    </source>
</reference>
<dbReference type="Gene3D" id="1.10.287.470">
    <property type="entry name" value="Helix hairpin bin"/>
    <property type="match status" value="1"/>
</dbReference>
<keyword evidence="1" id="KW-0175">Coiled coil</keyword>
<dbReference type="AlphaFoldDB" id="N6UT96"/>